<reference evidence="1" key="1">
    <citation type="submission" date="2014-09" db="EMBL/GenBank/DDBJ databases">
        <authorList>
            <person name="Magalhaes I.L.F."/>
            <person name="Oliveira U."/>
            <person name="Santos F.R."/>
            <person name="Vidigal T.H.D.A."/>
            <person name="Brescovit A.D."/>
            <person name="Santos A.J."/>
        </authorList>
    </citation>
    <scope>NUCLEOTIDE SEQUENCE</scope>
    <source>
        <tissue evidence="1">Shoot tissue taken approximately 20 cm above the soil surface</tissue>
    </source>
</reference>
<organism evidence="1">
    <name type="scientific">Arundo donax</name>
    <name type="common">Giant reed</name>
    <name type="synonym">Donax arundinaceus</name>
    <dbReference type="NCBI Taxonomy" id="35708"/>
    <lineage>
        <taxon>Eukaryota</taxon>
        <taxon>Viridiplantae</taxon>
        <taxon>Streptophyta</taxon>
        <taxon>Embryophyta</taxon>
        <taxon>Tracheophyta</taxon>
        <taxon>Spermatophyta</taxon>
        <taxon>Magnoliopsida</taxon>
        <taxon>Liliopsida</taxon>
        <taxon>Poales</taxon>
        <taxon>Poaceae</taxon>
        <taxon>PACMAD clade</taxon>
        <taxon>Arundinoideae</taxon>
        <taxon>Arundineae</taxon>
        <taxon>Arundo</taxon>
    </lineage>
</organism>
<name>A0A0A9BHE6_ARUDO</name>
<accession>A0A0A9BHE6</accession>
<dbReference type="EMBL" id="GBRH01236327">
    <property type="protein sequence ID" value="JAD61568.1"/>
    <property type="molecule type" value="Transcribed_RNA"/>
</dbReference>
<proteinExistence type="predicted"/>
<protein>
    <submittedName>
        <fullName evidence="1">Uncharacterized protein</fullName>
    </submittedName>
</protein>
<evidence type="ECO:0000313" key="1">
    <source>
        <dbReference type="EMBL" id="JAD61568.1"/>
    </source>
</evidence>
<sequence>MTYFPHQSGTPHTHLDACP</sequence>
<reference evidence="1" key="2">
    <citation type="journal article" date="2015" name="Data Brief">
        <title>Shoot transcriptome of the giant reed, Arundo donax.</title>
        <authorList>
            <person name="Barrero R.A."/>
            <person name="Guerrero F.D."/>
            <person name="Moolhuijzen P."/>
            <person name="Goolsby J.A."/>
            <person name="Tidwell J."/>
            <person name="Bellgard S.E."/>
            <person name="Bellgard M.I."/>
        </authorList>
    </citation>
    <scope>NUCLEOTIDE SEQUENCE</scope>
    <source>
        <tissue evidence="1">Shoot tissue taken approximately 20 cm above the soil surface</tissue>
    </source>
</reference>
<dbReference type="AlphaFoldDB" id="A0A0A9BHE6"/>